<keyword evidence="1" id="KW-1133">Transmembrane helix</keyword>
<evidence type="ECO:0000313" key="3">
    <source>
        <dbReference type="Proteomes" id="UP000276309"/>
    </source>
</evidence>
<reference evidence="2 3" key="1">
    <citation type="submission" date="2018-08" db="EMBL/GenBank/DDBJ databases">
        <title>The reduced genetic potential of extracellular carbohydrate catabolism in Euzebyella marina RN62, a Flavobacteriia bacterium isolated from the hadal water.</title>
        <authorList>
            <person name="Xue C."/>
        </authorList>
    </citation>
    <scope>NUCLEOTIDE SEQUENCE [LARGE SCALE GENOMIC DNA]</scope>
    <source>
        <strain evidence="2 3">RN62</strain>
    </source>
</reference>
<keyword evidence="1" id="KW-0472">Membrane</keyword>
<name>A0A3G2L5H4_9FLAO</name>
<keyword evidence="1" id="KW-0812">Transmembrane</keyword>
<dbReference type="EMBL" id="CP032050">
    <property type="protein sequence ID" value="AYN67525.1"/>
    <property type="molecule type" value="Genomic_DNA"/>
</dbReference>
<dbReference type="AlphaFoldDB" id="A0A3G2L5H4"/>
<proteinExistence type="predicted"/>
<sequence length="77" mass="8623">MKVGNTTNFCEIDIEKCEKSSRGNSSNVKKRLHKDVYHGFFNGLVIEILLSPFVKIIAILIIGIASLKELNQTFANL</sequence>
<gene>
    <name evidence="2" type="ORF">D1013_09205</name>
</gene>
<accession>A0A3G2L5H4</accession>
<feature type="transmembrane region" description="Helical" evidence="1">
    <location>
        <begin position="39"/>
        <end position="67"/>
    </location>
</feature>
<protein>
    <submittedName>
        <fullName evidence="2">Uncharacterized protein</fullName>
    </submittedName>
</protein>
<evidence type="ECO:0000313" key="2">
    <source>
        <dbReference type="EMBL" id="AYN67525.1"/>
    </source>
</evidence>
<evidence type="ECO:0000256" key="1">
    <source>
        <dbReference type="SAM" id="Phobius"/>
    </source>
</evidence>
<organism evidence="2 3">
    <name type="scientific">Euzebyella marina</name>
    <dbReference type="NCBI Taxonomy" id="1761453"/>
    <lineage>
        <taxon>Bacteria</taxon>
        <taxon>Pseudomonadati</taxon>
        <taxon>Bacteroidota</taxon>
        <taxon>Flavobacteriia</taxon>
        <taxon>Flavobacteriales</taxon>
        <taxon>Flavobacteriaceae</taxon>
        <taxon>Euzebyella</taxon>
    </lineage>
</organism>
<dbReference type="Proteomes" id="UP000276309">
    <property type="component" value="Chromosome"/>
</dbReference>
<keyword evidence="3" id="KW-1185">Reference proteome</keyword>
<dbReference type="KEGG" id="emar:D1013_09205"/>